<keyword evidence="6 12" id="KW-0732">Signal</keyword>
<evidence type="ECO:0000256" key="9">
    <source>
        <dbReference type="ARBA" id="ARBA00023316"/>
    </source>
</evidence>
<evidence type="ECO:0000256" key="10">
    <source>
        <dbReference type="ARBA" id="ARBA00047928"/>
    </source>
</evidence>
<dbReference type="OrthoDB" id="2019149at2759"/>
<dbReference type="EC" id="3.1.1.11" evidence="4 12"/>
<dbReference type="SUPFAM" id="SSF51126">
    <property type="entry name" value="Pectin lyase-like"/>
    <property type="match status" value="1"/>
</dbReference>
<evidence type="ECO:0000256" key="1">
    <source>
        <dbReference type="ARBA" id="ARBA00004613"/>
    </source>
</evidence>
<dbReference type="GO" id="GO:0045490">
    <property type="term" value="P:pectin catabolic process"/>
    <property type="evidence" value="ECO:0007669"/>
    <property type="project" value="UniProtKB-UniRule"/>
</dbReference>
<evidence type="ECO:0000313" key="14">
    <source>
        <dbReference type="EMBL" id="CEL06022.1"/>
    </source>
</evidence>
<evidence type="ECO:0000256" key="12">
    <source>
        <dbReference type="RuleBase" id="RU000589"/>
    </source>
</evidence>
<keyword evidence="5 12" id="KW-0964">Secreted</keyword>
<comment type="function">
    <text evidence="12">Involved in maceration and soft-rotting of plant tissue.</text>
</comment>
<dbReference type="InterPro" id="IPR011050">
    <property type="entry name" value="Pectin_lyase_fold/virulence"/>
</dbReference>
<dbReference type="GO" id="GO:0005576">
    <property type="term" value="C:extracellular region"/>
    <property type="evidence" value="ECO:0007669"/>
    <property type="project" value="UniProtKB-SubCell"/>
</dbReference>
<evidence type="ECO:0000256" key="5">
    <source>
        <dbReference type="ARBA" id="ARBA00022525"/>
    </source>
</evidence>
<comment type="catalytic activity">
    <reaction evidence="10 12">
        <text>[(1-&gt;4)-alpha-D-galacturonosyl methyl ester](n) + n H2O = [(1-&gt;4)-alpha-D-galacturonosyl](n) + n methanol + n H(+)</text>
        <dbReference type="Rhea" id="RHEA:22380"/>
        <dbReference type="Rhea" id="RHEA-COMP:14570"/>
        <dbReference type="Rhea" id="RHEA-COMP:14573"/>
        <dbReference type="ChEBI" id="CHEBI:15377"/>
        <dbReference type="ChEBI" id="CHEBI:15378"/>
        <dbReference type="ChEBI" id="CHEBI:17790"/>
        <dbReference type="ChEBI" id="CHEBI:140522"/>
        <dbReference type="ChEBI" id="CHEBI:140523"/>
        <dbReference type="EC" id="3.1.1.11"/>
    </reaction>
</comment>
<dbReference type="FunFam" id="2.160.20.10:FF:000014">
    <property type="entry name" value="Pectinesterase"/>
    <property type="match status" value="1"/>
</dbReference>
<evidence type="ECO:0000256" key="7">
    <source>
        <dbReference type="ARBA" id="ARBA00022801"/>
    </source>
</evidence>
<dbReference type="Proteomes" id="UP000054771">
    <property type="component" value="Unassembled WGS sequence"/>
</dbReference>
<dbReference type="Gene3D" id="2.160.20.10">
    <property type="entry name" value="Single-stranded right-handed beta-helix, Pectin lyase-like"/>
    <property type="match status" value="1"/>
</dbReference>
<name>A0A0U5G2V0_ASPCI</name>
<evidence type="ECO:0000256" key="6">
    <source>
        <dbReference type="ARBA" id="ARBA00022729"/>
    </source>
</evidence>
<keyword evidence="15" id="KW-1185">Reference proteome</keyword>
<protein>
    <recommendedName>
        <fullName evidence="4 12">Pectinesterase</fullName>
        <ecNumber evidence="4 12">3.1.1.11</ecNumber>
    </recommendedName>
</protein>
<feature type="chain" id="PRO_5006773395" description="Pectinesterase" evidence="12">
    <location>
        <begin position="19"/>
        <end position="327"/>
    </location>
</feature>
<dbReference type="STRING" id="454130.A0A0U5G2V0"/>
<evidence type="ECO:0000256" key="3">
    <source>
        <dbReference type="ARBA" id="ARBA00008891"/>
    </source>
</evidence>
<evidence type="ECO:0000256" key="2">
    <source>
        <dbReference type="ARBA" id="ARBA00005184"/>
    </source>
</evidence>
<dbReference type="PANTHER" id="PTHR31321">
    <property type="entry name" value="ACYL-COA THIOESTER HYDROLASE YBHC-RELATED"/>
    <property type="match status" value="1"/>
</dbReference>
<dbReference type="InterPro" id="IPR000070">
    <property type="entry name" value="Pectinesterase_cat"/>
</dbReference>
<comment type="pathway">
    <text evidence="2 12">Glycan metabolism; pectin degradation; 2-dehydro-3-deoxy-D-gluconate from pectin: step 1/5.</text>
</comment>
<feature type="signal peptide" evidence="12">
    <location>
        <begin position="1"/>
        <end position="18"/>
    </location>
</feature>
<accession>A0A0U5G2V0</accession>
<dbReference type="InterPro" id="IPR033131">
    <property type="entry name" value="Pectinesterase_Asp_AS"/>
</dbReference>
<comment type="subcellular location">
    <subcellularLocation>
        <location evidence="1 12">Secreted</location>
    </subcellularLocation>
</comment>
<sequence>MLLHRHLSTLLLAVPALAAPHPHTKRTSRTSAPDGCLTVSKDGSGTYSTIAAALSALGSSSSDACIFIAAGTYQEQLTIDYGGSLTIYGETTDTGSYKQNTVTITHTISSPESGSLVSSATVNAQMDDFAMYNVNVVNGYGKGAQAVALAASGERQGYYGCRFLGYQDTLYARAGIQYYSNCYIEGAVDYIFGAASAWFGECTVVSNGAGYITAMSREVASDPSWYCFDHCDISGKSGLDLTGDVYLGRPWRVLARVIYQNSGLSDIINPQGWTTMAEGATPLYYEVNNTGEGADTSDRLYESEIAGAVDKTTVLGSGWVAWIDRSY</sequence>
<gene>
    <name evidence="14" type="ORF">ASPCAL07134</name>
</gene>
<dbReference type="EMBL" id="CDMC01000005">
    <property type="protein sequence ID" value="CEL06022.1"/>
    <property type="molecule type" value="Genomic_DNA"/>
</dbReference>
<dbReference type="GO" id="GO:0030599">
    <property type="term" value="F:pectinesterase activity"/>
    <property type="evidence" value="ECO:0007669"/>
    <property type="project" value="UniProtKB-UniRule"/>
</dbReference>
<dbReference type="InterPro" id="IPR012334">
    <property type="entry name" value="Pectin_lyas_fold"/>
</dbReference>
<dbReference type="GO" id="GO:0042545">
    <property type="term" value="P:cell wall modification"/>
    <property type="evidence" value="ECO:0007669"/>
    <property type="project" value="UniProtKB-UniRule"/>
</dbReference>
<evidence type="ECO:0000256" key="11">
    <source>
        <dbReference type="PROSITE-ProRule" id="PRU10040"/>
    </source>
</evidence>
<proteinExistence type="inferred from homology"/>
<evidence type="ECO:0000259" key="13">
    <source>
        <dbReference type="Pfam" id="PF01095"/>
    </source>
</evidence>
<comment type="similarity">
    <text evidence="3">Belongs to the pectinesterase family.</text>
</comment>
<dbReference type="PROSITE" id="PS00503">
    <property type="entry name" value="PECTINESTERASE_2"/>
    <property type="match status" value="1"/>
</dbReference>
<evidence type="ECO:0000313" key="15">
    <source>
        <dbReference type="Proteomes" id="UP000054771"/>
    </source>
</evidence>
<organism evidence="14 15">
    <name type="scientific">Aspergillus calidoustus</name>
    <dbReference type="NCBI Taxonomy" id="454130"/>
    <lineage>
        <taxon>Eukaryota</taxon>
        <taxon>Fungi</taxon>
        <taxon>Dikarya</taxon>
        <taxon>Ascomycota</taxon>
        <taxon>Pezizomycotina</taxon>
        <taxon>Eurotiomycetes</taxon>
        <taxon>Eurotiomycetidae</taxon>
        <taxon>Eurotiales</taxon>
        <taxon>Aspergillaceae</taxon>
        <taxon>Aspergillus</taxon>
        <taxon>Aspergillus subgen. Nidulantes</taxon>
    </lineage>
</organism>
<evidence type="ECO:0000256" key="4">
    <source>
        <dbReference type="ARBA" id="ARBA00013229"/>
    </source>
</evidence>
<reference evidence="15" key="1">
    <citation type="journal article" date="2016" name="Genome Announc.">
        <title>Draft genome sequences of fungus Aspergillus calidoustus.</title>
        <authorList>
            <person name="Horn F."/>
            <person name="Linde J."/>
            <person name="Mattern D.J."/>
            <person name="Walther G."/>
            <person name="Guthke R."/>
            <person name="Scherlach K."/>
            <person name="Martin K."/>
            <person name="Brakhage A.A."/>
            <person name="Petzke L."/>
            <person name="Valiante V."/>
        </authorList>
    </citation>
    <scope>NUCLEOTIDE SEQUENCE [LARGE SCALE GENOMIC DNA]</scope>
    <source>
        <strain evidence="15">SF006504</strain>
    </source>
</reference>
<feature type="active site" evidence="11">
    <location>
        <position position="189"/>
    </location>
</feature>
<keyword evidence="8 12" id="KW-0063">Aspartyl esterase</keyword>
<dbReference type="PANTHER" id="PTHR31321:SF57">
    <property type="entry name" value="PECTINESTERASE 53-RELATED"/>
    <property type="match status" value="1"/>
</dbReference>
<dbReference type="UniPathway" id="UPA00545">
    <property type="reaction ID" value="UER00823"/>
</dbReference>
<feature type="domain" description="Pectinesterase catalytic" evidence="13">
    <location>
        <begin position="38"/>
        <end position="301"/>
    </location>
</feature>
<dbReference type="AlphaFoldDB" id="A0A0U5G2V0"/>
<evidence type="ECO:0000256" key="8">
    <source>
        <dbReference type="ARBA" id="ARBA00023085"/>
    </source>
</evidence>
<dbReference type="OMA" id="CQFSGYQ"/>
<dbReference type="Pfam" id="PF01095">
    <property type="entry name" value="Pectinesterase"/>
    <property type="match status" value="1"/>
</dbReference>
<keyword evidence="7 12" id="KW-0378">Hydrolase</keyword>
<keyword evidence="9 12" id="KW-0961">Cell wall biogenesis/degradation</keyword>